<name>A0A1I6TI99_9EURY</name>
<evidence type="ECO:0000313" key="6">
    <source>
        <dbReference type="Proteomes" id="UP000199199"/>
    </source>
</evidence>
<protein>
    <submittedName>
        <fullName evidence="5">Uncharacterized protein</fullName>
    </submittedName>
</protein>
<proteinExistence type="predicted"/>
<evidence type="ECO:0000256" key="2">
    <source>
        <dbReference type="ARBA" id="ARBA00023163"/>
    </source>
</evidence>
<gene>
    <name evidence="5" type="ORF">SAMN04488556_3136</name>
</gene>
<dbReference type="PANTHER" id="PTHR34236:SF1">
    <property type="entry name" value="DIMETHYL SULFOXIDE REDUCTASE TRANSCRIPTIONAL ACTIVATOR"/>
    <property type="match status" value="1"/>
</dbReference>
<keyword evidence="6" id="KW-1185">Reference proteome</keyword>
<evidence type="ECO:0000259" key="3">
    <source>
        <dbReference type="Pfam" id="PF04967"/>
    </source>
</evidence>
<accession>A0A1I6TI99</accession>
<dbReference type="Gene3D" id="1.10.10.10">
    <property type="entry name" value="Winged helix-like DNA-binding domain superfamily/Winged helix DNA-binding domain"/>
    <property type="match status" value="1"/>
</dbReference>
<dbReference type="OrthoDB" id="168808at2157"/>
<evidence type="ECO:0000256" key="1">
    <source>
        <dbReference type="ARBA" id="ARBA00023015"/>
    </source>
</evidence>
<dbReference type="InterPro" id="IPR007050">
    <property type="entry name" value="HTH_bacterioopsin"/>
</dbReference>
<dbReference type="Pfam" id="PF04967">
    <property type="entry name" value="HTH_10"/>
    <property type="match status" value="1"/>
</dbReference>
<organism evidence="5 6">
    <name type="scientific">Halostagnicola kamekurae</name>
    <dbReference type="NCBI Taxonomy" id="619731"/>
    <lineage>
        <taxon>Archaea</taxon>
        <taxon>Methanobacteriati</taxon>
        <taxon>Methanobacteriota</taxon>
        <taxon>Stenosarchaea group</taxon>
        <taxon>Halobacteria</taxon>
        <taxon>Halobacteriales</taxon>
        <taxon>Natrialbaceae</taxon>
        <taxon>Halostagnicola</taxon>
    </lineage>
</organism>
<feature type="domain" description="HTH bat-type" evidence="3">
    <location>
        <begin position="161"/>
        <end position="212"/>
    </location>
</feature>
<reference evidence="6" key="1">
    <citation type="submission" date="2016-10" db="EMBL/GenBank/DDBJ databases">
        <authorList>
            <person name="Varghese N."/>
            <person name="Submissions S."/>
        </authorList>
    </citation>
    <scope>NUCLEOTIDE SEQUENCE [LARGE SCALE GENOMIC DNA]</scope>
    <source>
        <strain evidence="6">DSM 22427</strain>
    </source>
</reference>
<sequence length="221" mass="24511">MPSGIRAEVKLIDPDGCVVTQAATAASGTVQSVSKSVNPDRPERVSEEFVLQAGEYPDEFETDVELSSVFSYGSSEVYRFDRELGRGCPCERIERHDSPVIDVHADESALFLTFHAPDMEGLQAIIGDLRRRYSNLDVQRLLQSQQDRAEQQLVFVDRSTLTDRQLEVLETAHGMGYFEHPKRANASEVADELGISGTTFSEHLSAAQTKLLDAILEYESG</sequence>
<dbReference type="PANTHER" id="PTHR34236">
    <property type="entry name" value="DIMETHYL SULFOXIDE REDUCTASE TRANSCRIPTIONAL ACTIVATOR"/>
    <property type="match status" value="1"/>
</dbReference>
<keyword evidence="2" id="KW-0804">Transcription</keyword>
<dbReference type="RefSeq" id="WP_092905831.1">
    <property type="nucleotide sequence ID" value="NZ_FOZS01000003.1"/>
</dbReference>
<dbReference type="AlphaFoldDB" id="A0A1I6TI99"/>
<dbReference type="InterPro" id="IPR036388">
    <property type="entry name" value="WH-like_DNA-bd_sf"/>
</dbReference>
<dbReference type="InterPro" id="IPR056433">
    <property type="entry name" value="DmsR-like_N"/>
</dbReference>
<dbReference type="Pfam" id="PF24277">
    <property type="entry name" value="DmsR_N"/>
    <property type="match status" value="1"/>
</dbReference>
<evidence type="ECO:0000259" key="4">
    <source>
        <dbReference type="Pfam" id="PF24277"/>
    </source>
</evidence>
<feature type="domain" description="DmsR-like N-terminal" evidence="4">
    <location>
        <begin position="1"/>
        <end position="144"/>
    </location>
</feature>
<dbReference type="EMBL" id="FOZS01000003">
    <property type="protein sequence ID" value="SFS88900.1"/>
    <property type="molecule type" value="Genomic_DNA"/>
</dbReference>
<evidence type="ECO:0000313" key="5">
    <source>
        <dbReference type="EMBL" id="SFS88900.1"/>
    </source>
</evidence>
<keyword evidence="1" id="KW-0805">Transcription regulation</keyword>
<dbReference type="Proteomes" id="UP000199199">
    <property type="component" value="Unassembled WGS sequence"/>
</dbReference>